<keyword evidence="4 7" id="KW-1133">Transmembrane helix</keyword>
<dbReference type="PANTHER" id="PTHR30520:SF6">
    <property type="entry name" value="FORMATE_NITRATE FAMILY TRANSPORTER (EUROFUNG)"/>
    <property type="match status" value="1"/>
</dbReference>
<dbReference type="Pfam" id="PF01226">
    <property type="entry name" value="Form_Nir_trans"/>
    <property type="match status" value="1"/>
</dbReference>
<keyword evidence="2" id="KW-0813">Transport</keyword>
<sequence>MDAFTPQQTMELISRIGQKKAKMRWDKLWWNSVLAGPLLGFGCAITLSTNAAPWYQENAPGLIRTIAACFFPVGLVLVVLTGADLYTSNVMFLPVAYLHRRCSLLDIAKSWFVSFFGNLAGMLFFCLIICGYGGTFDSAVWKAESVAFATKKVVDPHWHQIFLRAIGANWLVCLAVFMAVSSREIVSKILAIWWPIMCFVGLGMDHVIANMFLIPIGIFNGTKFGVGYYIWKSMIPALIGNTIGGGFFVGVVYWYLYMTGDEAVDPDFDKLELVGRGAMTAVDENAGPVHHHHHDHRNHDHEVKGV</sequence>
<evidence type="ECO:0000256" key="1">
    <source>
        <dbReference type="ARBA" id="ARBA00004141"/>
    </source>
</evidence>
<evidence type="ECO:0000256" key="4">
    <source>
        <dbReference type="ARBA" id="ARBA00022989"/>
    </source>
</evidence>
<evidence type="ECO:0000256" key="5">
    <source>
        <dbReference type="ARBA" id="ARBA00023136"/>
    </source>
</evidence>
<dbReference type="AlphaFoldDB" id="A0AAE0WLA4"/>
<evidence type="ECO:0000313" key="9">
    <source>
        <dbReference type="Proteomes" id="UP001274830"/>
    </source>
</evidence>
<dbReference type="NCBIfam" id="TIGR00790">
    <property type="entry name" value="fnt"/>
    <property type="match status" value="1"/>
</dbReference>
<dbReference type="EMBL" id="JAUTXT010000023">
    <property type="protein sequence ID" value="KAK3673789.1"/>
    <property type="molecule type" value="Genomic_DNA"/>
</dbReference>
<comment type="subcellular location">
    <subcellularLocation>
        <location evidence="1">Membrane</location>
        <topology evidence="1">Multi-pass membrane protein</topology>
    </subcellularLocation>
</comment>
<feature type="transmembrane region" description="Helical" evidence="7">
    <location>
        <begin position="192"/>
        <end position="214"/>
    </location>
</feature>
<feature type="transmembrane region" description="Helical" evidence="7">
    <location>
        <begin position="234"/>
        <end position="256"/>
    </location>
</feature>
<dbReference type="GO" id="GO:0005886">
    <property type="term" value="C:plasma membrane"/>
    <property type="evidence" value="ECO:0007669"/>
    <property type="project" value="TreeGrafter"/>
</dbReference>
<dbReference type="InterPro" id="IPR023271">
    <property type="entry name" value="Aquaporin-like"/>
</dbReference>
<comment type="similarity">
    <text evidence="6">Belongs to the FNT transporter (TC 1.A.16) family.</text>
</comment>
<dbReference type="GO" id="GO:0015513">
    <property type="term" value="F:high-affinity secondary active nitrite transmembrane transporter activity"/>
    <property type="evidence" value="ECO:0007669"/>
    <property type="project" value="TreeGrafter"/>
</dbReference>
<gene>
    <name evidence="8" type="ORF">LTR78_006343</name>
</gene>
<keyword evidence="3 7" id="KW-0812">Transmembrane</keyword>
<keyword evidence="9" id="KW-1185">Reference proteome</keyword>
<evidence type="ECO:0000256" key="7">
    <source>
        <dbReference type="SAM" id="Phobius"/>
    </source>
</evidence>
<feature type="transmembrane region" description="Helical" evidence="7">
    <location>
        <begin position="28"/>
        <end position="49"/>
    </location>
</feature>
<accession>A0AAE0WLA4</accession>
<evidence type="ECO:0008006" key="10">
    <source>
        <dbReference type="Google" id="ProtNLM"/>
    </source>
</evidence>
<feature type="transmembrane region" description="Helical" evidence="7">
    <location>
        <begin position="161"/>
        <end position="180"/>
    </location>
</feature>
<proteinExistence type="inferred from homology"/>
<evidence type="ECO:0000256" key="6">
    <source>
        <dbReference type="ARBA" id="ARBA00049660"/>
    </source>
</evidence>
<evidence type="ECO:0000256" key="3">
    <source>
        <dbReference type="ARBA" id="ARBA00022692"/>
    </source>
</evidence>
<dbReference type="PROSITE" id="PS01006">
    <property type="entry name" value="FORMATE_NITRITE_TP_2"/>
    <property type="match status" value="1"/>
</dbReference>
<comment type="caution">
    <text evidence="8">The sequence shown here is derived from an EMBL/GenBank/DDBJ whole genome shotgun (WGS) entry which is preliminary data.</text>
</comment>
<organism evidence="8 9">
    <name type="scientific">Recurvomyces mirabilis</name>
    <dbReference type="NCBI Taxonomy" id="574656"/>
    <lineage>
        <taxon>Eukaryota</taxon>
        <taxon>Fungi</taxon>
        <taxon>Dikarya</taxon>
        <taxon>Ascomycota</taxon>
        <taxon>Pezizomycotina</taxon>
        <taxon>Dothideomycetes</taxon>
        <taxon>Dothideomycetidae</taxon>
        <taxon>Mycosphaerellales</taxon>
        <taxon>Teratosphaeriaceae</taxon>
        <taxon>Recurvomyces</taxon>
    </lineage>
</organism>
<name>A0AAE0WLA4_9PEZI</name>
<dbReference type="Proteomes" id="UP001274830">
    <property type="component" value="Unassembled WGS sequence"/>
</dbReference>
<reference evidence="8" key="1">
    <citation type="submission" date="2023-07" db="EMBL/GenBank/DDBJ databases">
        <title>Black Yeasts Isolated from many extreme environments.</title>
        <authorList>
            <person name="Coleine C."/>
            <person name="Stajich J.E."/>
            <person name="Selbmann L."/>
        </authorList>
    </citation>
    <scope>NUCLEOTIDE SEQUENCE</scope>
    <source>
        <strain evidence="8">CCFEE 5485</strain>
    </source>
</reference>
<dbReference type="PANTHER" id="PTHR30520">
    <property type="entry name" value="FORMATE TRANSPORTER-RELATED"/>
    <property type="match status" value="1"/>
</dbReference>
<protein>
    <recommendedName>
        <fullName evidence="10">Formate/nitrite transporter</fullName>
    </recommendedName>
</protein>
<keyword evidence="5 7" id="KW-0472">Membrane</keyword>
<dbReference type="FunFam" id="1.20.1080.10:FF:000011">
    <property type="entry name" value="Formate family transporter"/>
    <property type="match status" value="1"/>
</dbReference>
<feature type="transmembrane region" description="Helical" evidence="7">
    <location>
        <begin position="61"/>
        <end position="86"/>
    </location>
</feature>
<dbReference type="InterPro" id="IPR024002">
    <property type="entry name" value="For/NO2_transpt_CS"/>
</dbReference>
<evidence type="ECO:0000313" key="8">
    <source>
        <dbReference type="EMBL" id="KAK3673789.1"/>
    </source>
</evidence>
<dbReference type="Gene3D" id="1.20.1080.10">
    <property type="entry name" value="Glycerol uptake facilitator protein"/>
    <property type="match status" value="1"/>
</dbReference>
<feature type="transmembrane region" description="Helical" evidence="7">
    <location>
        <begin position="107"/>
        <end position="134"/>
    </location>
</feature>
<dbReference type="GO" id="GO:0015707">
    <property type="term" value="P:nitrite transport"/>
    <property type="evidence" value="ECO:0007669"/>
    <property type="project" value="TreeGrafter"/>
</dbReference>
<evidence type="ECO:0000256" key="2">
    <source>
        <dbReference type="ARBA" id="ARBA00022448"/>
    </source>
</evidence>
<dbReference type="InterPro" id="IPR000292">
    <property type="entry name" value="For/NO2_transpt"/>
</dbReference>